<dbReference type="GO" id="GO:0006559">
    <property type="term" value="P:L-phenylalanine catabolic process"/>
    <property type="evidence" value="ECO:0007669"/>
    <property type="project" value="TreeGrafter"/>
</dbReference>
<gene>
    <name evidence="4" type="ORF">SAMN04488239_103204</name>
</gene>
<name>A0A1G6NSQ7_9RHOB</name>
<dbReference type="STRING" id="639004.SAMN04488239_103204"/>
<feature type="domain" description="GST C-terminal" evidence="3">
    <location>
        <begin position="87"/>
        <end position="213"/>
    </location>
</feature>
<dbReference type="OrthoDB" id="509852at2"/>
<evidence type="ECO:0000256" key="1">
    <source>
        <dbReference type="ARBA" id="ARBA00010007"/>
    </source>
</evidence>
<feature type="domain" description="GST N-terminal" evidence="2">
    <location>
        <begin position="2"/>
        <end position="83"/>
    </location>
</feature>
<proteinExistence type="inferred from homology"/>
<dbReference type="RefSeq" id="WP_093028576.1">
    <property type="nucleotide sequence ID" value="NZ_FMZV01000003.1"/>
</dbReference>
<dbReference type="InterPro" id="IPR004045">
    <property type="entry name" value="Glutathione_S-Trfase_N"/>
</dbReference>
<dbReference type="SFLD" id="SFLDG00358">
    <property type="entry name" value="Main_(cytGST)"/>
    <property type="match status" value="1"/>
</dbReference>
<dbReference type="InterPro" id="IPR036249">
    <property type="entry name" value="Thioredoxin-like_sf"/>
</dbReference>
<dbReference type="EMBL" id="FMZV01000003">
    <property type="protein sequence ID" value="SDC70651.1"/>
    <property type="molecule type" value="Genomic_DNA"/>
</dbReference>
<evidence type="ECO:0000259" key="2">
    <source>
        <dbReference type="PROSITE" id="PS50404"/>
    </source>
</evidence>
<dbReference type="CDD" id="cd03191">
    <property type="entry name" value="GST_C_Zeta"/>
    <property type="match status" value="1"/>
</dbReference>
<dbReference type="SUPFAM" id="SSF52833">
    <property type="entry name" value="Thioredoxin-like"/>
    <property type="match status" value="1"/>
</dbReference>
<dbReference type="Proteomes" id="UP000199628">
    <property type="component" value="Unassembled WGS sequence"/>
</dbReference>
<protein>
    <submittedName>
        <fullName evidence="4">Maleylacetoacetate isomerase</fullName>
    </submittedName>
</protein>
<dbReference type="AlphaFoldDB" id="A0A1G6NSQ7"/>
<dbReference type="Gene3D" id="3.40.30.10">
    <property type="entry name" value="Glutaredoxin"/>
    <property type="match status" value="1"/>
</dbReference>
<dbReference type="GO" id="GO:0006749">
    <property type="term" value="P:glutathione metabolic process"/>
    <property type="evidence" value="ECO:0007669"/>
    <property type="project" value="TreeGrafter"/>
</dbReference>
<dbReference type="InterPro" id="IPR036282">
    <property type="entry name" value="Glutathione-S-Trfase_C_sf"/>
</dbReference>
<evidence type="ECO:0000259" key="3">
    <source>
        <dbReference type="PROSITE" id="PS50405"/>
    </source>
</evidence>
<dbReference type="PROSITE" id="PS50404">
    <property type="entry name" value="GST_NTER"/>
    <property type="match status" value="1"/>
</dbReference>
<keyword evidence="4" id="KW-0413">Isomerase</keyword>
<comment type="similarity">
    <text evidence="1">Belongs to the GST superfamily. Zeta family.</text>
</comment>
<dbReference type="PROSITE" id="PS50405">
    <property type="entry name" value="GST_CTER"/>
    <property type="match status" value="1"/>
</dbReference>
<dbReference type="CDD" id="cd03042">
    <property type="entry name" value="GST_N_Zeta"/>
    <property type="match status" value="1"/>
</dbReference>
<dbReference type="PANTHER" id="PTHR42673:SF4">
    <property type="entry name" value="MALEYLACETOACETATE ISOMERASE"/>
    <property type="match status" value="1"/>
</dbReference>
<dbReference type="InterPro" id="IPR010987">
    <property type="entry name" value="Glutathione-S-Trfase_C-like"/>
</dbReference>
<dbReference type="GO" id="GO:0004364">
    <property type="term" value="F:glutathione transferase activity"/>
    <property type="evidence" value="ECO:0007669"/>
    <property type="project" value="TreeGrafter"/>
</dbReference>
<dbReference type="InterPro" id="IPR034330">
    <property type="entry name" value="GST_Zeta_C"/>
</dbReference>
<evidence type="ECO:0000313" key="5">
    <source>
        <dbReference type="Proteomes" id="UP000199628"/>
    </source>
</evidence>
<reference evidence="5" key="1">
    <citation type="submission" date="2016-10" db="EMBL/GenBank/DDBJ databases">
        <authorList>
            <person name="Varghese N."/>
            <person name="Submissions S."/>
        </authorList>
    </citation>
    <scope>NUCLEOTIDE SEQUENCE [LARGE SCALE GENOMIC DNA]</scope>
    <source>
        <strain evidence="5">CGMCC 1.9108</strain>
    </source>
</reference>
<dbReference type="InterPro" id="IPR005955">
    <property type="entry name" value="GST_Zeta"/>
</dbReference>
<dbReference type="NCBIfam" id="TIGR01262">
    <property type="entry name" value="maiA"/>
    <property type="match status" value="1"/>
</dbReference>
<dbReference type="SFLD" id="SFLDS00019">
    <property type="entry name" value="Glutathione_Transferase_(cytos"/>
    <property type="match status" value="1"/>
</dbReference>
<dbReference type="InterPro" id="IPR040079">
    <property type="entry name" value="Glutathione_S-Trfase"/>
</dbReference>
<evidence type="ECO:0000313" key="4">
    <source>
        <dbReference type="EMBL" id="SDC70651.1"/>
    </source>
</evidence>
<sequence length="213" mass="23315">MADTILYDYWRSSASYRLRIALNLAAIPYRAVPVDLVKGEHRAPEHLARNPQGLVPVLDIDGLQLTQSLAILDYLDQTRNLGLVPADPAERARVQALAQAIAIDIHPVCNLKVARHATELSGGAEGMPGDWMRHFIRPGLQAFEVMLGGFEQSPYCCGDTPGLADICLMPQIYNARRWEVDISDMPRLLSVETACNANPAFAAAHPDRHAPAG</sequence>
<organism evidence="4 5">
    <name type="scientific">Ruegeria marina</name>
    <dbReference type="NCBI Taxonomy" id="639004"/>
    <lineage>
        <taxon>Bacteria</taxon>
        <taxon>Pseudomonadati</taxon>
        <taxon>Pseudomonadota</taxon>
        <taxon>Alphaproteobacteria</taxon>
        <taxon>Rhodobacterales</taxon>
        <taxon>Roseobacteraceae</taxon>
        <taxon>Ruegeria</taxon>
    </lineage>
</organism>
<dbReference type="GO" id="GO:0005737">
    <property type="term" value="C:cytoplasm"/>
    <property type="evidence" value="ECO:0007669"/>
    <property type="project" value="InterPro"/>
</dbReference>
<dbReference type="Pfam" id="PF02798">
    <property type="entry name" value="GST_N"/>
    <property type="match status" value="1"/>
</dbReference>
<dbReference type="GO" id="GO:0016034">
    <property type="term" value="F:maleylacetoacetate isomerase activity"/>
    <property type="evidence" value="ECO:0007669"/>
    <property type="project" value="TreeGrafter"/>
</dbReference>
<dbReference type="Gene3D" id="1.20.1050.10">
    <property type="match status" value="1"/>
</dbReference>
<dbReference type="SUPFAM" id="SSF47616">
    <property type="entry name" value="GST C-terminal domain-like"/>
    <property type="match status" value="1"/>
</dbReference>
<keyword evidence="5" id="KW-1185">Reference proteome</keyword>
<dbReference type="InterPro" id="IPR034333">
    <property type="entry name" value="GST_Zeta_N"/>
</dbReference>
<dbReference type="PANTHER" id="PTHR42673">
    <property type="entry name" value="MALEYLACETOACETATE ISOMERASE"/>
    <property type="match status" value="1"/>
</dbReference>
<accession>A0A1G6NSQ7</accession>